<keyword evidence="4" id="KW-0175">Coiled coil</keyword>
<reference evidence="7" key="1">
    <citation type="submission" date="2022-05" db="EMBL/GenBank/DDBJ databases">
        <title>The Musa troglodytarum L. genome provides insights into the mechanism of non-climacteric behaviour and enrichment of carotenoids.</title>
        <authorList>
            <person name="Wang J."/>
        </authorList>
    </citation>
    <scope>NUCLEOTIDE SEQUENCE</scope>
    <source>
        <tissue evidence="7">Leaf</tissue>
    </source>
</reference>
<dbReference type="GO" id="GO:0034399">
    <property type="term" value="C:nuclear periphery"/>
    <property type="evidence" value="ECO:0007669"/>
    <property type="project" value="TreeGrafter"/>
</dbReference>
<dbReference type="SUPFAM" id="SSF46579">
    <property type="entry name" value="Prefoldin"/>
    <property type="match status" value="1"/>
</dbReference>
<accession>A0A9E7JUN6</accession>
<dbReference type="GO" id="GO:0006364">
    <property type="term" value="P:rRNA processing"/>
    <property type="evidence" value="ECO:0007669"/>
    <property type="project" value="TreeGrafter"/>
</dbReference>
<dbReference type="Proteomes" id="UP001055439">
    <property type="component" value="Chromosome 4"/>
</dbReference>
<keyword evidence="8" id="KW-1185">Reference proteome</keyword>
<dbReference type="GO" id="GO:0042273">
    <property type="term" value="P:ribosomal large subunit biogenesis"/>
    <property type="evidence" value="ECO:0007669"/>
    <property type="project" value="TreeGrafter"/>
</dbReference>
<dbReference type="AlphaFoldDB" id="A0A9E7JUN6"/>
<protein>
    <submittedName>
        <fullName evidence="7">Eukaryotic rRNA processing protein EBP2</fullName>
    </submittedName>
</protein>
<dbReference type="InterPro" id="IPR009053">
    <property type="entry name" value="Prefoldin"/>
</dbReference>
<dbReference type="EMBL" id="CP097506">
    <property type="protein sequence ID" value="URD95042.1"/>
    <property type="molecule type" value="Genomic_DNA"/>
</dbReference>
<evidence type="ECO:0000256" key="4">
    <source>
        <dbReference type="ARBA" id="ARBA00023054"/>
    </source>
</evidence>
<evidence type="ECO:0000313" key="7">
    <source>
        <dbReference type="EMBL" id="URD95042.1"/>
    </source>
</evidence>
<dbReference type="PANTHER" id="PTHR13028">
    <property type="entry name" value="RRNA PROCESSING PROTEIN EBNA1-BINDING PROTEIN-RELATED"/>
    <property type="match status" value="1"/>
</dbReference>
<comment type="similarity">
    <text evidence="2">Belongs to the EBP2 family.</text>
</comment>
<organism evidence="7 8">
    <name type="scientific">Musa troglodytarum</name>
    <name type="common">fe'i banana</name>
    <dbReference type="NCBI Taxonomy" id="320322"/>
    <lineage>
        <taxon>Eukaryota</taxon>
        <taxon>Viridiplantae</taxon>
        <taxon>Streptophyta</taxon>
        <taxon>Embryophyta</taxon>
        <taxon>Tracheophyta</taxon>
        <taxon>Spermatophyta</taxon>
        <taxon>Magnoliopsida</taxon>
        <taxon>Liliopsida</taxon>
        <taxon>Zingiberales</taxon>
        <taxon>Musaceae</taxon>
        <taxon>Musa</taxon>
    </lineage>
</organism>
<evidence type="ECO:0000256" key="1">
    <source>
        <dbReference type="ARBA" id="ARBA00004604"/>
    </source>
</evidence>
<dbReference type="GO" id="GO:0030687">
    <property type="term" value="C:preribosome, large subunit precursor"/>
    <property type="evidence" value="ECO:0007669"/>
    <property type="project" value="TreeGrafter"/>
</dbReference>
<evidence type="ECO:0000256" key="6">
    <source>
        <dbReference type="SAM" id="MobiDB-lite"/>
    </source>
</evidence>
<evidence type="ECO:0000313" key="8">
    <source>
        <dbReference type="Proteomes" id="UP001055439"/>
    </source>
</evidence>
<keyword evidence="3" id="KW-0690">Ribosome biogenesis</keyword>
<dbReference type="InterPro" id="IPR008610">
    <property type="entry name" value="Ebp2"/>
</dbReference>
<evidence type="ECO:0000256" key="3">
    <source>
        <dbReference type="ARBA" id="ARBA00022517"/>
    </source>
</evidence>
<dbReference type="InterPro" id="IPR004127">
    <property type="entry name" value="Prefoldin_subunit_alpha"/>
</dbReference>
<dbReference type="CDD" id="cd23157">
    <property type="entry name" value="Prefoldin_5"/>
    <property type="match status" value="1"/>
</dbReference>
<dbReference type="Gene3D" id="1.10.287.370">
    <property type="match status" value="1"/>
</dbReference>
<dbReference type="NCBIfam" id="TIGR00293">
    <property type="entry name" value="prefoldin subunit alpha"/>
    <property type="match status" value="1"/>
</dbReference>
<comment type="subcellular location">
    <subcellularLocation>
        <location evidence="1">Nucleus</location>
        <location evidence="1">Nucleolus</location>
    </subcellularLocation>
</comment>
<dbReference type="Pfam" id="PF05890">
    <property type="entry name" value="Ebp2"/>
    <property type="match status" value="1"/>
</dbReference>
<keyword evidence="5" id="KW-0539">Nucleus</keyword>
<evidence type="ECO:0000256" key="2">
    <source>
        <dbReference type="ARBA" id="ARBA00007336"/>
    </source>
</evidence>
<feature type="compositionally biased region" description="Basic and acidic residues" evidence="6">
    <location>
        <begin position="404"/>
        <end position="420"/>
    </location>
</feature>
<feature type="region of interest" description="Disordered" evidence="6">
    <location>
        <begin position="320"/>
        <end position="433"/>
    </location>
</feature>
<dbReference type="OrthoDB" id="10267474at2759"/>
<dbReference type="GO" id="GO:0006457">
    <property type="term" value="P:protein folding"/>
    <property type="evidence" value="ECO:0007669"/>
    <property type="project" value="UniProtKB-ARBA"/>
</dbReference>
<gene>
    <name evidence="7" type="ORF">MUK42_21178</name>
</gene>
<name>A0A9E7JUN6_9LILI</name>
<feature type="compositionally biased region" description="Basic and acidic residues" evidence="6">
    <location>
        <begin position="320"/>
        <end position="330"/>
    </location>
</feature>
<dbReference type="Pfam" id="PF02996">
    <property type="entry name" value="Prefoldin"/>
    <property type="match status" value="1"/>
</dbReference>
<dbReference type="GO" id="GO:0009409">
    <property type="term" value="P:response to cold"/>
    <property type="evidence" value="ECO:0007669"/>
    <property type="project" value="UniProtKB-ARBA"/>
</dbReference>
<dbReference type="PANTHER" id="PTHR13028:SF0">
    <property type="entry name" value="RRNA-PROCESSING PROTEIN EBP2-RELATED"/>
    <property type="match status" value="1"/>
</dbReference>
<evidence type="ECO:0000256" key="5">
    <source>
        <dbReference type="ARBA" id="ARBA00023242"/>
    </source>
</evidence>
<sequence length="461" mass="52094">MASRGSKGAAATGTTIRASDMEKLSLEQLRSLKEQSDLEVNLLQDSLTKIRTAAARLENAAAALHDLSVRPRGKKLLVPLTASLYVPGKLDDAEKVLVDVGTGYFIEKTMVEGKDYCERKLSLLKSNHDELTEMTTKKKHMADEAGLLLQAKLRQASASRCDGRYIVPEAVKPYPPPAALSFFFSDTPSGNRRSITPRCLSNAIHHEMLVPKNNFFLPDGEVLVDDNVGEESEFRSESEPEEVALSEPSKNAVYNKEALLEKLDDITWLENVEWIHKLRSKRLMPPDYYAEMVKSDSHMLKVKGKLLVEKKKIEEAEERKKAREAKKLAKEVQAQKTKERAKRKKEDIESVKRWRKQRQQSGFARGIDEELDLPLDEEKGIEKSKKRRTGVAPGDRSGGFKRKGGNDKGRKKREFREAKFGHGGRKGMKTQNTAVSTIDFRGFNKDKFRESKRKKKVARAV</sequence>
<proteinExistence type="inferred from homology"/>
<dbReference type="GO" id="GO:0005730">
    <property type="term" value="C:nucleolus"/>
    <property type="evidence" value="ECO:0007669"/>
    <property type="project" value="UniProtKB-SubCell"/>
</dbReference>